<comment type="caution">
    <text evidence="2">The sequence shown here is derived from an EMBL/GenBank/DDBJ whole genome shotgun (WGS) entry which is preliminary data.</text>
</comment>
<name>A0AAJ1Z5D4_9BACI</name>
<accession>A0AAJ1Z5D4</accession>
<dbReference type="AlphaFoldDB" id="A0AAJ1Z5D4"/>
<evidence type="ECO:0000313" key="3">
    <source>
        <dbReference type="Proteomes" id="UP001248134"/>
    </source>
</evidence>
<keyword evidence="2" id="KW-0675">Receptor</keyword>
<dbReference type="Gene3D" id="3.40.50.10140">
    <property type="entry name" value="Toll/interleukin-1 receptor homology (TIR) domain"/>
    <property type="match status" value="1"/>
</dbReference>
<sequence length="270" mass="31849">MHASYLFELNYGERMKEKAFIASILNRYDIKTLVGASLIVNNNPYGLEFYLHLNFQDEVTEFEEWLRTNYIHYFQGSRKYNYFLDDVLFSMGEKGYSVCTLLDSNDLEMHITPHPNHLFLFPDKETMEGIWKGGLKSYINRQKVFISHSSKDKHLIDEIFNEFQKNEIPTFYDKHEIFPADNIRDIINLNLQESKIGIVCVSSNFNMELSEWLKHEVQYFKDKGILIVPLNINLEKNEVKRIVGDIRYINLDKQGLAELVTITKKSLNKR</sequence>
<dbReference type="SUPFAM" id="SSF52200">
    <property type="entry name" value="Toll/Interleukin receptor TIR domain"/>
    <property type="match status" value="1"/>
</dbReference>
<proteinExistence type="predicted"/>
<evidence type="ECO:0000313" key="2">
    <source>
        <dbReference type="EMBL" id="MDR4329372.1"/>
    </source>
</evidence>
<dbReference type="PROSITE" id="PS50104">
    <property type="entry name" value="TIR"/>
    <property type="match status" value="1"/>
</dbReference>
<dbReference type="Pfam" id="PF13676">
    <property type="entry name" value="TIR_2"/>
    <property type="match status" value="1"/>
</dbReference>
<dbReference type="InterPro" id="IPR000157">
    <property type="entry name" value="TIR_dom"/>
</dbReference>
<gene>
    <name evidence="2" type="ORF">FOS08_27040</name>
</gene>
<organism evidence="2 3">
    <name type="scientific">Bacillus pseudomycoides</name>
    <dbReference type="NCBI Taxonomy" id="64104"/>
    <lineage>
        <taxon>Bacteria</taxon>
        <taxon>Bacillati</taxon>
        <taxon>Bacillota</taxon>
        <taxon>Bacilli</taxon>
        <taxon>Bacillales</taxon>
        <taxon>Bacillaceae</taxon>
        <taxon>Bacillus</taxon>
        <taxon>Bacillus cereus group</taxon>
    </lineage>
</organism>
<dbReference type="EMBL" id="VLYX01000061">
    <property type="protein sequence ID" value="MDR4329372.1"/>
    <property type="molecule type" value="Genomic_DNA"/>
</dbReference>
<dbReference type="Proteomes" id="UP001248134">
    <property type="component" value="Unassembled WGS sequence"/>
</dbReference>
<evidence type="ECO:0000259" key="1">
    <source>
        <dbReference type="PROSITE" id="PS50104"/>
    </source>
</evidence>
<dbReference type="GO" id="GO:0007165">
    <property type="term" value="P:signal transduction"/>
    <property type="evidence" value="ECO:0007669"/>
    <property type="project" value="InterPro"/>
</dbReference>
<reference evidence="2" key="1">
    <citation type="submission" date="2019-07" db="EMBL/GenBank/DDBJ databases">
        <title>Phylogenomic Reclassification of ATCC Bacillus Strains and Various Taxa within the Genus Bacillus.</title>
        <authorList>
            <person name="Riojas M.A."/>
            <person name="Frank A.M."/>
            <person name="Fenn S.L."/>
            <person name="King S.P."/>
            <person name="Brower S.M."/>
            <person name="Hazbon M.H."/>
        </authorList>
    </citation>
    <scope>NUCLEOTIDE SEQUENCE</scope>
    <source>
        <strain evidence="2">NR-12239</strain>
    </source>
</reference>
<protein>
    <submittedName>
        <fullName evidence="2">Toll/interleukin-1 receptor domain-containing protein</fullName>
    </submittedName>
</protein>
<feature type="domain" description="TIR" evidence="1">
    <location>
        <begin position="140"/>
        <end position="267"/>
    </location>
</feature>
<dbReference type="RefSeq" id="WP_098604218.1">
    <property type="nucleotide sequence ID" value="NZ_JARMDG010000025.1"/>
</dbReference>
<dbReference type="InterPro" id="IPR035897">
    <property type="entry name" value="Toll_tir_struct_dom_sf"/>
</dbReference>